<dbReference type="GO" id="GO:0005634">
    <property type="term" value="C:nucleus"/>
    <property type="evidence" value="ECO:0007669"/>
    <property type="project" value="TreeGrafter"/>
</dbReference>
<feature type="region of interest" description="Disordered" evidence="2">
    <location>
        <begin position="628"/>
        <end position="650"/>
    </location>
</feature>
<dbReference type="STRING" id="113540.ENSSFOP00015001993"/>
<evidence type="ECO:0000256" key="1">
    <source>
        <dbReference type="ARBA" id="ARBA00007797"/>
    </source>
</evidence>
<feature type="region of interest" description="Disordered" evidence="2">
    <location>
        <begin position="863"/>
        <end position="900"/>
    </location>
</feature>
<dbReference type="InterPro" id="IPR016024">
    <property type="entry name" value="ARM-type_fold"/>
</dbReference>
<dbReference type="InterPro" id="IPR005612">
    <property type="entry name" value="CCAAT-binding_factor"/>
</dbReference>
<accession>A0A0P7ZCE0</accession>
<feature type="region of interest" description="Disordered" evidence="2">
    <location>
        <begin position="115"/>
        <end position="175"/>
    </location>
</feature>
<feature type="compositionally biased region" description="Low complexity" evidence="2">
    <location>
        <begin position="129"/>
        <end position="138"/>
    </location>
</feature>
<gene>
    <name evidence="4" type="ORF">Z043_101877</name>
</gene>
<dbReference type="PANTHER" id="PTHR12048">
    <property type="entry name" value="CCAAT-BINDING FACTOR-RELATED"/>
    <property type="match status" value="1"/>
</dbReference>
<evidence type="ECO:0000313" key="5">
    <source>
        <dbReference type="Proteomes" id="UP000034805"/>
    </source>
</evidence>
<evidence type="ECO:0000256" key="2">
    <source>
        <dbReference type="SAM" id="MobiDB-lite"/>
    </source>
</evidence>
<proteinExistence type="inferred from homology"/>
<dbReference type="Gene3D" id="1.25.10.10">
    <property type="entry name" value="Leucine-rich Repeat Variant"/>
    <property type="match status" value="1"/>
</dbReference>
<sequence length="1000" mass="113382">MAQKQKKAKMLPESFDHGSSDEFENEEDGEQEHEQGPSKGASGKGSSGFTLDEVLRLGGTKADYIMLASLNESQELEDGGKKNSMDDLTEGELKAFITKLGIQAYSQRLHVIKEHPDEQEASGAKKKSGSSGTVTGKAEAVSQKAKAELNGERQQRKEKIKKAKESKEKPGIEVSGKKAKANANIFEFQPRTVLLIKPGGKWFEMEYTSEGDSTPQDESVVSRYKALAQKLLEAETELFKTKKGPQKGANSSWVKTVVSKGTLPDRMAALTLLIQGSPVHSLEFVENLVSLVKKKGNRRQTMMAVDTLRELLMSDLLPENRKLRTFSQHPFQKLEELASGNRDSRDRRLILWYFEHQLKHHVAEFVQALDVLARDTVTATKSQALTTVHELLCNHPEQEKALLGQIVNKLGDPEYRVAAKASYLLETLLHKHPSMKAVVCSEVERLMFRPNISPKAQYYAVCFLNQVVLSHEEADLASRLITIYFSFFHACVKKKDVESKMLSALLSGVNRAYPYASAGDDKVREQMDTLFKVVHLVKFNTAVQALMLLFQVMDSQQAISDRYYVALYRKLLDPGLSLCSIQGMFLNLLFKSMRADIILRRIKAFVKRLLQAGEEETFKDILEEDDDDEERFTDADKVEGGQSDNPEPHKQVASWVHHQNLEAGKSSETYDPLHRNPLFCGADRTTLWELRKLSAHFHPSVALFAKTILQGDFIQYTGDPLRDFTLIRFLDRFVFRNPKQHKVRENTDSTVMQSKPRQSMNDIRSMPVNSKEFLAKEESEIPVDEVFFYRFFKKREAERPMRRQRRDGDDDSVEDVDDDEFERALGELHSSITSPTARDSFEEDSYFPALEDDDLDFAGNVKDKSKKRRHDEEDTDSDLGEDLDDEEVSLGSMEEEDFGDELEEEGGAFMDEEDGDEDDEVAAVSGDEMNEITEVSAASKGKRKKSGELDFCGSVALKQLKWEAQRDDWIQGRDVKTLRRKKAAFQKKKKFGKIKGGKKY</sequence>
<protein>
    <recommendedName>
        <fullName evidence="3">CCAAT-binding factor domain-containing protein</fullName>
    </recommendedName>
</protein>
<feature type="domain" description="CCAAT-binding factor" evidence="3">
    <location>
        <begin position="623"/>
        <end position="705"/>
    </location>
</feature>
<dbReference type="Proteomes" id="UP000034805">
    <property type="component" value="Unassembled WGS sequence"/>
</dbReference>
<dbReference type="InterPro" id="IPR040155">
    <property type="entry name" value="CEBPZ/Mak21-like"/>
</dbReference>
<feature type="compositionally biased region" description="Acidic residues" evidence="2">
    <location>
        <begin position="873"/>
        <end position="900"/>
    </location>
</feature>
<dbReference type="SUPFAM" id="SSF48371">
    <property type="entry name" value="ARM repeat"/>
    <property type="match status" value="1"/>
</dbReference>
<dbReference type="AlphaFoldDB" id="A0A0P7ZCE0"/>
<feature type="region of interest" description="Disordered" evidence="2">
    <location>
        <begin position="1"/>
        <end position="50"/>
    </location>
</feature>
<dbReference type="Pfam" id="PF03914">
    <property type="entry name" value="CBF"/>
    <property type="match status" value="2"/>
</dbReference>
<name>A0A0P7ZCE0_SCLFO</name>
<organism evidence="4 5">
    <name type="scientific">Scleropages formosus</name>
    <name type="common">Asian bonytongue</name>
    <name type="synonym">Osteoglossum formosum</name>
    <dbReference type="NCBI Taxonomy" id="113540"/>
    <lineage>
        <taxon>Eukaryota</taxon>
        <taxon>Metazoa</taxon>
        <taxon>Chordata</taxon>
        <taxon>Craniata</taxon>
        <taxon>Vertebrata</taxon>
        <taxon>Euteleostomi</taxon>
        <taxon>Actinopterygii</taxon>
        <taxon>Neopterygii</taxon>
        <taxon>Teleostei</taxon>
        <taxon>Osteoglossocephala</taxon>
        <taxon>Osteoglossomorpha</taxon>
        <taxon>Osteoglossiformes</taxon>
        <taxon>Osteoglossidae</taxon>
        <taxon>Scleropages</taxon>
    </lineage>
</organism>
<comment type="caution">
    <text evidence="4">The sequence shown here is derived from an EMBL/GenBank/DDBJ whole genome shotgun (WGS) entry which is preliminary data.</text>
</comment>
<feature type="compositionally biased region" description="Basic and acidic residues" evidence="2">
    <location>
        <begin position="145"/>
        <end position="171"/>
    </location>
</feature>
<feature type="compositionally biased region" description="Acidic residues" evidence="2">
    <location>
        <begin position="21"/>
        <end position="31"/>
    </location>
</feature>
<feature type="domain" description="CCAAT-binding factor" evidence="3">
    <location>
        <begin position="542"/>
        <end position="612"/>
    </location>
</feature>
<dbReference type="EMBL" id="JARO02000425">
    <property type="protein sequence ID" value="KPP78613.1"/>
    <property type="molecule type" value="Genomic_DNA"/>
</dbReference>
<comment type="similarity">
    <text evidence="1">Belongs to the CBF/MAK21 family.</text>
</comment>
<dbReference type="PANTHER" id="PTHR12048:SF0">
    <property type="entry name" value="CCAAT_ENHANCER-BINDING PROTEIN ZETA"/>
    <property type="match status" value="1"/>
</dbReference>
<reference evidence="4 5" key="1">
    <citation type="submission" date="2015-08" db="EMBL/GenBank/DDBJ databases">
        <title>The genome of the Asian arowana (Scleropages formosus).</title>
        <authorList>
            <person name="Tan M.H."/>
            <person name="Gan H.M."/>
            <person name="Croft L.J."/>
            <person name="Austin C.M."/>
        </authorList>
    </citation>
    <scope>NUCLEOTIDE SEQUENCE [LARGE SCALE GENOMIC DNA]</scope>
    <source>
        <strain evidence="4">Aro1</strain>
    </source>
</reference>
<dbReference type="InterPro" id="IPR011989">
    <property type="entry name" value="ARM-like"/>
</dbReference>
<evidence type="ECO:0000259" key="3">
    <source>
        <dbReference type="Pfam" id="PF03914"/>
    </source>
</evidence>
<evidence type="ECO:0000313" key="4">
    <source>
        <dbReference type="EMBL" id="KPP78613.1"/>
    </source>
</evidence>